<evidence type="ECO:0000313" key="2">
    <source>
        <dbReference type="Proteomes" id="UP000601435"/>
    </source>
</evidence>
<gene>
    <name evidence="1" type="ORF">SNEC2469_LOCUS14728</name>
</gene>
<dbReference type="AlphaFoldDB" id="A0A812TD10"/>
<keyword evidence="2" id="KW-1185">Reference proteome</keyword>
<dbReference type="Proteomes" id="UP000601435">
    <property type="component" value="Unassembled WGS sequence"/>
</dbReference>
<dbReference type="EMBL" id="CAJNJA010023710">
    <property type="protein sequence ID" value="CAE7515192.1"/>
    <property type="molecule type" value="Genomic_DNA"/>
</dbReference>
<name>A0A812TD10_9DINO</name>
<dbReference type="OrthoDB" id="408336at2759"/>
<proteinExistence type="predicted"/>
<reference evidence="1" key="1">
    <citation type="submission" date="2021-02" db="EMBL/GenBank/DDBJ databases">
        <authorList>
            <person name="Dougan E. K."/>
            <person name="Rhodes N."/>
            <person name="Thang M."/>
            <person name="Chan C."/>
        </authorList>
    </citation>
    <scope>NUCLEOTIDE SEQUENCE</scope>
</reference>
<protein>
    <submittedName>
        <fullName evidence="1">Uncharacterized protein</fullName>
    </submittedName>
</protein>
<feature type="non-terminal residue" evidence="1">
    <location>
        <position position="1"/>
    </location>
</feature>
<comment type="caution">
    <text evidence="1">The sequence shown here is derived from an EMBL/GenBank/DDBJ whole genome shotgun (WGS) entry which is preliminary data.</text>
</comment>
<organism evidence="1 2">
    <name type="scientific">Symbiodinium necroappetens</name>
    <dbReference type="NCBI Taxonomy" id="1628268"/>
    <lineage>
        <taxon>Eukaryota</taxon>
        <taxon>Sar</taxon>
        <taxon>Alveolata</taxon>
        <taxon>Dinophyceae</taxon>
        <taxon>Suessiales</taxon>
        <taxon>Symbiodiniaceae</taxon>
        <taxon>Symbiodinium</taxon>
    </lineage>
</organism>
<evidence type="ECO:0000313" key="1">
    <source>
        <dbReference type="EMBL" id="CAE7515192.1"/>
    </source>
</evidence>
<sequence>MLFRHWSLFLPRLTSEPAKLNGAYTLMRQQRNPGFFDQLREKLHQILQDCDMLHVSGQACSVEGGLEKVLNVVLQSLVFAMGFLQNRQFHKAFVLGELCVQVSDQLADAESTVDLTFWRLLCRVYLGGAYLQLR</sequence>
<accession>A0A812TD10</accession>